<evidence type="ECO:0000313" key="2">
    <source>
        <dbReference type="Proteomes" id="UP001054945"/>
    </source>
</evidence>
<comment type="caution">
    <text evidence="1">The sequence shown here is derived from an EMBL/GenBank/DDBJ whole genome shotgun (WGS) entry which is preliminary data.</text>
</comment>
<feature type="non-terminal residue" evidence="1">
    <location>
        <position position="1"/>
    </location>
</feature>
<proteinExistence type="predicted"/>
<gene>
    <name evidence="1" type="ORF">CEXT_600851</name>
</gene>
<dbReference type="AlphaFoldDB" id="A0AAV4W5V0"/>
<organism evidence="1 2">
    <name type="scientific">Caerostris extrusa</name>
    <name type="common">Bark spider</name>
    <name type="synonym">Caerostris bankana</name>
    <dbReference type="NCBI Taxonomy" id="172846"/>
    <lineage>
        <taxon>Eukaryota</taxon>
        <taxon>Metazoa</taxon>
        <taxon>Ecdysozoa</taxon>
        <taxon>Arthropoda</taxon>
        <taxon>Chelicerata</taxon>
        <taxon>Arachnida</taxon>
        <taxon>Araneae</taxon>
        <taxon>Araneomorphae</taxon>
        <taxon>Entelegynae</taxon>
        <taxon>Araneoidea</taxon>
        <taxon>Araneidae</taxon>
        <taxon>Caerostris</taxon>
    </lineage>
</organism>
<dbReference type="EMBL" id="BPLR01015647">
    <property type="protein sequence ID" value="GIY77589.1"/>
    <property type="molecule type" value="Genomic_DNA"/>
</dbReference>
<protein>
    <submittedName>
        <fullName evidence="1">Uncharacterized protein</fullName>
    </submittedName>
</protein>
<reference evidence="1 2" key="1">
    <citation type="submission" date="2021-06" db="EMBL/GenBank/DDBJ databases">
        <title>Caerostris extrusa draft genome.</title>
        <authorList>
            <person name="Kono N."/>
            <person name="Arakawa K."/>
        </authorList>
    </citation>
    <scope>NUCLEOTIDE SEQUENCE [LARGE SCALE GENOMIC DNA]</scope>
</reference>
<keyword evidence="2" id="KW-1185">Reference proteome</keyword>
<sequence length="88" mass="10142">LKGIYTQSWSLLDHLQLGLPTEKQLFNSAACLLVKKDKMMRNTFASRPYTVPPKRHEFYRIWNPQGPPPTLYTHSNTSNCWVCSDSGE</sequence>
<name>A0AAV4W5V0_CAEEX</name>
<dbReference type="Proteomes" id="UP001054945">
    <property type="component" value="Unassembled WGS sequence"/>
</dbReference>
<accession>A0AAV4W5V0</accession>
<evidence type="ECO:0000313" key="1">
    <source>
        <dbReference type="EMBL" id="GIY77589.1"/>
    </source>
</evidence>